<dbReference type="EMBL" id="JBFOLK010000010">
    <property type="protein sequence ID" value="KAL2480793.1"/>
    <property type="molecule type" value="Genomic_DNA"/>
</dbReference>
<dbReference type="Pfam" id="PF26429">
    <property type="entry name" value="DPBB_CI111"/>
    <property type="match status" value="1"/>
</dbReference>
<keyword evidence="6" id="KW-1185">Reference proteome</keyword>
<dbReference type="InterPro" id="IPR003960">
    <property type="entry name" value="ATPase_AAA_CS"/>
</dbReference>
<evidence type="ECO:0000256" key="1">
    <source>
        <dbReference type="ARBA" id="ARBA00022741"/>
    </source>
</evidence>
<feature type="domain" description="AAA+ ATPase" evidence="4">
    <location>
        <begin position="428"/>
        <end position="564"/>
    </location>
</feature>
<protein>
    <submittedName>
        <fullName evidence="5">Calmodulin-interacting protein</fullName>
    </submittedName>
</protein>
<dbReference type="PANTHER" id="PTHR23077:SF27">
    <property type="entry name" value="ATPASE FAMILY GENE 2 PROTEIN HOMOLOG A"/>
    <property type="match status" value="1"/>
</dbReference>
<dbReference type="Proteomes" id="UP001604336">
    <property type="component" value="Unassembled WGS sequence"/>
</dbReference>
<dbReference type="CDD" id="cd19511">
    <property type="entry name" value="RecA-like_CDC48_r2-like"/>
    <property type="match status" value="1"/>
</dbReference>
<dbReference type="GO" id="GO:0005524">
    <property type="term" value="F:ATP binding"/>
    <property type="evidence" value="ECO:0007669"/>
    <property type="project" value="UniProtKB-KW"/>
</dbReference>
<feature type="compositionally biased region" description="Low complexity" evidence="3">
    <location>
        <begin position="26"/>
        <end position="37"/>
    </location>
</feature>
<dbReference type="AlphaFoldDB" id="A0ABD1QXA9"/>
<dbReference type="FunFam" id="3.40.50.300:FF:000061">
    <property type="entry name" value="ATPase family, AAA domain-containing 2"/>
    <property type="match status" value="1"/>
</dbReference>
<dbReference type="SMART" id="SM00382">
    <property type="entry name" value="AAA"/>
    <property type="match status" value="2"/>
</dbReference>
<evidence type="ECO:0000313" key="6">
    <source>
        <dbReference type="Proteomes" id="UP001604336"/>
    </source>
</evidence>
<proteinExistence type="predicted"/>
<feature type="compositionally biased region" description="Low complexity" evidence="3">
    <location>
        <begin position="264"/>
        <end position="276"/>
    </location>
</feature>
<keyword evidence="2" id="KW-0067">ATP-binding</keyword>
<evidence type="ECO:0000259" key="4">
    <source>
        <dbReference type="SMART" id="SM00382"/>
    </source>
</evidence>
<evidence type="ECO:0000256" key="3">
    <source>
        <dbReference type="SAM" id="MobiDB-lite"/>
    </source>
</evidence>
<dbReference type="Pfam" id="PF00004">
    <property type="entry name" value="AAA"/>
    <property type="match status" value="2"/>
</dbReference>
<feature type="region of interest" description="Disordered" evidence="3">
    <location>
        <begin position="1"/>
        <end position="51"/>
    </location>
</feature>
<dbReference type="SUPFAM" id="SSF52540">
    <property type="entry name" value="P-loop containing nucleoside triphosphate hydrolases"/>
    <property type="match status" value="2"/>
</dbReference>
<comment type="caution">
    <text evidence="5">The sequence shown here is derived from an EMBL/GenBank/DDBJ whole genome shotgun (WGS) entry which is preliminary data.</text>
</comment>
<dbReference type="PANTHER" id="PTHR23077">
    <property type="entry name" value="AAA-FAMILY ATPASE"/>
    <property type="match status" value="1"/>
</dbReference>
<feature type="compositionally biased region" description="Basic residues" evidence="3">
    <location>
        <begin position="1"/>
        <end position="15"/>
    </location>
</feature>
<gene>
    <name evidence="5" type="ORF">Adt_33759</name>
</gene>
<accession>A0ABD1QXA9</accession>
<dbReference type="InterPro" id="IPR003959">
    <property type="entry name" value="ATPase_AAA_core"/>
</dbReference>
<feature type="domain" description="AAA+ ATPase" evidence="4">
    <location>
        <begin position="768"/>
        <end position="906"/>
    </location>
</feature>
<feature type="compositionally biased region" description="Polar residues" evidence="3">
    <location>
        <begin position="253"/>
        <end position="263"/>
    </location>
</feature>
<feature type="region of interest" description="Disordered" evidence="3">
    <location>
        <begin position="236"/>
        <end position="286"/>
    </location>
</feature>
<keyword evidence="1" id="KW-0547">Nucleotide-binding</keyword>
<evidence type="ECO:0000256" key="2">
    <source>
        <dbReference type="ARBA" id="ARBA00022840"/>
    </source>
</evidence>
<dbReference type="InterPro" id="IPR058958">
    <property type="entry name" value="DPBB_CI111"/>
</dbReference>
<dbReference type="InterPro" id="IPR003593">
    <property type="entry name" value="AAA+_ATPase"/>
</dbReference>
<dbReference type="InterPro" id="IPR050168">
    <property type="entry name" value="AAA_ATPase_domain"/>
</dbReference>
<organism evidence="5 6">
    <name type="scientific">Abeliophyllum distichum</name>
    <dbReference type="NCBI Taxonomy" id="126358"/>
    <lineage>
        <taxon>Eukaryota</taxon>
        <taxon>Viridiplantae</taxon>
        <taxon>Streptophyta</taxon>
        <taxon>Embryophyta</taxon>
        <taxon>Tracheophyta</taxon>
        <taxon>Spermatophyta</taxon>
        <taxon>Magnoliopsida</taxon>
        <taxon>eudicotyledons</taxon>
        <taxon>Gunneridae</taxon>
        <taxon>Pentapetalae</taxon>
        <taxon>asterids</taxon>
        <taxon>lamiids</taxon>
        <taxon>Lamiales</taxon>
        <taxon>Oleaceae</taxon>
        <taxon>Forsythieae</taxon>
        <taxon>Abeliophyllum</taxon>
    </lineage>
</organism>
<dbReference type="PROSITE" id="PS00674">
    <property type="entry name" value="AAA"/>
    <property type="match status" value="2"/>
</dbReference>
<name>A0ABD1QXA9_9LAMI</name>
<evidence type="ECO:0000313" key="5">
    <source>
        <dbReference type="EMBL" id="KAL2480793.1"/>
    </source>
</evidence>
<dbReference type="PRINTS" id="PR00830">
    <property type="entry name" value="ENDOLAPTASE"/>
</dbReference>
<dbReference type="FunFam" id="3.40.50.300:FF:000661">
    <property type="entry name" value="calmodulin-interacting protein 111 isoform X1"/>
    <property type="match status" value="1"/>
</dbReference>
<dbReference type="Pfam" id="PF17862">
    <property type="entry name" value="AAA_lid_3"/>
    <property type="match status" value="2"/>
</dbReference>
<sequence length="1043" mass="114211">MPSKSKKSSQKPSKHSKPDYGSNTLSSPSSISSISSPFNPDPYSSEPTEEELLLSLDEPSKKFPFLISQNAFIGRLLENPDAAATDRRGCKIWLSESAMISSSISPGSLVSVSLAPLEKDPSGFPLSSLSNECARHFGFDFAENLADEAGNYFSLATAFPSCKVLKNGVRLSSNLSCMMGCPVSDRIVFVYPVKCQPLTKNWGPSYGHATSSLSLDICRELHLSLISSKNKFTMESTASPPLNMRRGTEKVQVANSNTSSPKTPSLSESKLRSSPSNQDESASENIPDMEEVLGDDSAKKLLQTCIGSWLCSRVLLYGNFVIVPVLSGLCIFQVMSSGRLFANNEIQHLTDNMNCILSPRAPCIEETNHAFSVDQGTKIHLQSPGNAKDILGVDFTKLGGLSEEFASLKDNIIRSVVKGTDARYGFRPMRGVLLHGPPGTGKTSLAISCAHDAGINLFSVNGREIKDQNHGDGVEALLETFDIASQAAPAVVFIDELHAIAPARNDGGEELSQRMVAALLDLMDGINRTDGIFIIAATNKPDSIDPALRRPGRLDKEIEIGVPSPIQRYEILLALLSDVRHSLLDVEIRHLAETTHGFVGADLAALCETAIMVHLQQYVNLEVSCGDSDCESSTTACDIDCQTSTHSCNVCSDGDTDASCNLENTQESKLDAAFSSISEMKNSAENLPRIKVNGTCDVEDDTLRVTFEDFKKAREKAKPSAMREVKLDFPKVGWEDVGGQRVAKTELMQAVLWPQKHKDAIKRIGTHPPSGILLFGPPGCSKTLLARVVACEAGWNFYAVKGPQLYDKWVGESEKNVKSLFQKARATAPSIIFFDEIDGLVTTRGEEGDGVSVGDRVITQLLNELDGVRERVDVTIIAATNRPDKIDPALLRPGRFDRLLYIGLPDEKDREDIFHVHLRQRACSSDVCIEELACLTEGYTGAEIKKICNDAGVAALEEDPTDGVITMDHLRAVIQEVQPSDYEFYEKLSIEFLTRFYSTPYEKYSAHQSRLRKPNQIFSWSLIQSTVRFLYRLPKTILQPDSS</sequence>
<dbReference type="InterPro" id="IPR027417">
    <property type="entry name" value="P-loop_NTPase"/>
</dbReference>
<dbReference type="Gene3D" id="3.40.50.300">
    <property type="entry name" value="P-loop containing nucleotide triphosphate hydrolases"/>
    <property type="match status" value="2"/>
</dbReference>
<reference evidence="6" key="1">
    <citation type="submission" date="2024-07" db="EMBL/GenBank/DDBJ databases">
        <title>Two chromosome-level genome assemblies of Korean endemic species Abeliophyllum distichum and Forsythia ovata (Oleaceae).</title>
        <authorList>
            <person name="Jang H."/>
        </authorList>
    </citation>
    <scope>NUCLEOTIDE SEQUENCE [LARGE SCALE GENOMIC DNA]</scope>
</reference>
<dbReference type="Gene3D" id="1.10.8.60">
    <property type="match status" value="2"/>
</dbReference>
<dbReference type="InterPro" id="IPR041569">
    <property type="entry name" value="AAA_lid_3"/>
</dbReference>